<keyword evidence="2" id="KW-0812">Transmembrane</keyword>
<sequence>MNATFEPEHLLGPFIGVLVLMTLLVAILVHMQKVESTGAPARLGISEVSEGRAATRRSTRPTKRPSDVPVDGIIPAVSVKH</sequence>
<comment type="caution">
    <text evidence="3">The sequence shown here is derived from an EMBL/GenBank/DDBJ whole genome shotgun (WGS) entry which is preliminary data.</text>
</comment>
<feature type="transmembrane region" description="Helical" evidence="2">
    <location>
        <begin position="12"/>
        <end position="29"/>
    </location>
</feature>
<reference evidence="3" key="1">
    <citation type="submission" date="2017-08" db="EMBL/GenBank/DDBJ databases">
        <authorList>
            <person name="Polle J.E."/>
            <person name="Barry K."/>
            <person name="Cushman J."/>
            <person name="Schmutz J."/>
            <person name="Tran D."/>
            <person name="Hathwaick L.T."/>
            <person name="Yim W.C."/>
            <person name="Jenkins J."/>
            <person name="Mckie-Krisberg Z.M."/>
            <person name="Prochnik S."/>
            <person name="Lindquist E."/>
            <person name="Dockter R.B."/>
            <person name="Adam C."/>
            <person name="Molina H."/>
            <person name="Bunkerborg J."/>
            <person name="Jin E."/>
            <person name="Buchheim M."/>
            <person name="Magnuson J."/>
        </authorList>
    </citation>
    <scope>NUCLEOTIDE SEQUENCE</scope>
    <source>
        <strain evidence="3">CCAP 19/18</strain>
    </source>
</reference>
<proteinExistence type="predicted"/>
<dbReference type="EMBL" id="MU069848">
    <property type="protein sequence ID" value="KAF5832802.1"/>
    <property type="molecule type" value="Genomic_DNA"/>
</dbReference>
<evidence type="ECO:0000313" key="4">
    <source>
        <dbReference type="Proteomes" id="UP000815325"/>
    </source>
</evidence>
<feature type="region of interest" description="Disordered" evidence="1">
    <location>
        <begin position="47"/>
        <end position="81"/>
    </location>
</feature>
<evidence type="ECO:0008006" key="5">
    <source>
        <dbReference type="Google" id="ProtNLM"/>
    </source>
</evidence>
<dbReference type="Proteomes" id="UP000815325">
    <property type="component" value="Unassembled WGS sequence"/>
</dbReference>
<protein>
    <recommendedName>
        <fullName evidence="5">Encoded protein</fullName>
    </recommendedName>
</protein>
<name>A0ABQ7GDW7_DUNSA</name>
<keyword evidence="2" id="KW-1133">Transmembrane helix</keyword>
<keyword evidence="4" id="KW-1185">Reference proteome</keyword>
<evidence type="ECO:0000313" key="3">
    <source>
        <dbReference type="EMBL" id="KAF5832802.1"/>
    </source>
</evidence>
<gene>
    <name evidence="3" type="ORF">DUNSADRAFT_11211</name>
</gene>
<keyword evidence="2" id="KW-0472">Membrane</keyword>
<organism evidence="3 4">
    <name type="scientific">Dunaliella salina</name>
    <name type="common">Green alga</name>
    <name type="synonym">Protococcus salinus</name>
    <dbReference type="NCBI Taxonomy" id="3046"/>
    <lineage>
        <taxon>Eukaryota</taxon>
        <taxon>Viridiplantae</taxon>
        <taxon>Chlorophyta</taxon>
        <taxon>core chlorophytes</taxon>
        <taxon>Chlorophyceae</taxon>
        <taxon>CS clade</taxon>
        <taxon>Chlamydomonadales</taxon>
        <taxon>Dunaliellaceae</taxon>
        <taxon>Dunaliella</taxon>
    </lineage>
</organism>
<feature type="compositionally biased region" description="Basic residues" evidence="1">
    <location>
        <begin position="54"/>
        <end position="63"/>
    </location>
</feature>
<evidence type="ECO:0000256" key="2">
    <source>
        <dbReference type="SAM" id="Phobius"/>
    </source>
</evidence>
<accession>A0ABQ7GDW7</accession>
<evidence type="ECO:0000256" key="1">
    <source>
        <dbReference type="SAM" id="MobiDB-lite"/>
    </source>
</evidence>